<evidence type="ECO:0000313" key="4">
    <source>
        <dbReference type="EMBL" id="CUT99008.1"/>
    </source>
</evidence>
<keyword evidence="4" id="KW-0282">Flagellum</keyword>
<reference evidence="4" key="1">
    <citation type="journal article" date="2013" name="Nature">
        <title>The genomes of four tapeworm species reveal adaptations to parasitism.</title>
        <authorList>
            <person name="Tsai I.J."/>
            <person name="Zarowiecki M."/>
            <person name="Holroyd N."/>
            <person name="Garciarrubio A."/>
            <person name="Sanchez-Flores A."/>
            <person name="Brooks K.L."/>
            <person name="Tracey A."/>
            <person name="Bobes R.J."/>
            <person name="Fragoso G."/>
            <person name="Sciutto E."/>
            <person name="Aslett M."/>
            <person name="Beasley H."/>
            <person name="Bennett H.M."/>
            <person name="Cai J."/>
            <person name="Camicia F."/>
            <person name="Clark R."/>
            <person name="Cucher M."/>
            <person name="De Silva N."/>
            <person name="Day T.A."/>
            <person name="Deplazes P."/>
            <person name="Estrada K."/>
            <person name="Fernandez C."/>
            <person name="Holland P.W."/>
            <person name="Hou J."/>
            <person name="Hu S."/>
            <person name="Huckvale T."/>
            <person name="Hung S.S."/>
            <person name="Kamenetzky L."/>
            <person name="Keane J.A."/>
            <person name="Kiss F."/>
            <person name="Koziol U."/>
            <person name="Lambert O."/>
            <person name="Liu K."/>
            <person name="Luo X."/>
            <person name="Luo Y."/>
            <person name="Macchiaroli N."/>
            <person name="Nichol S."/>
            <person name="Paps J."/>
            <person name="Parkinson J."/>
            <person name="Pouchkina-Stantcheva N."/>
            <person name="Riddiford N."/>
            <person name="Rosenzvit M."/>
            <person name="Salinas G."/>
            <person name="Wasmuth J.D."/>
            <person name="Zamanian M."/>
            <person name="Zheng Y."/>
            <person name="Cai X."/>
            <person name="Soberon X."/>
            <person name="Olson P.D."/>
            <person name="Laclette J.P."/>
            <person name="Brehm K."/>
            <person name="Berriman M."/>
            <person name="Garciarrubio A."/>
            <person name="Bobes R.J."/>
            <person name="Fragoso G."/>
            <person name="Sanchez-Flores A."/>
            <person name="Estrada K."/>
            <person name="Cevallos M.A."/>
            <person name="Morett E."/>
            <person name="Gonzalez V."/>
            <person name="Portillo T."/>
            <person name="Ochoa-Leyva A."/>
            <person name="Jose M.V."/>
            <person name="Sciutto E."/>
            <person name="Landa A."/>
            <person name="Jimenez L."/>
            <person name="Valdes V."/>
            <person name="Carrero J.C."/>
            <person name="Larralde C."/>
            <person name="Morales-Montor J."/>
            <person name="Limon-Lason J."/>
            <person name="Soberon X."/>
            <person name="Laclette J.P."/>
        </authorList>
    </citation>
    <scope>NUCLEOTIDE SEQUENCE [LARGE SCALE GENOMIC DNA]</scope>
</reference>
<feature type="domain" description="Intraflagellar transport protein 52 C-terminal" evidence="1">
    <location>
        <begin position="408"/>
        <end position="442"/>
    </location>
</feature>
<keyword evidence="4" id="KW-0969">Cilium</keyword>
<dbReference type="Pfam" id="PF23352">
    <property type="entry name" value="IFT52_central"/>
    <property type="match status" value="1"/>
</dbReference>
<dbReference type="GO" id="GO:0042073">
    <property type="term" value="P:intraciliary transport"/>
    <property type="evidence" value="ECO:0007669"/>
    <property type="project" value="TreeGrafter"/>
</dbReference>
<proteinExistence type="predicted"/>
<name>A0A068Y5Z2_ECHMU</name>
<dbReference type="Pfam" id="PF23355">
    <property type="entry name" value="IFT52_GIFT"/>
    <property type="match status" value="1"/>
</dbReference>
<dbReference type="eggNOG" id="KOG3861">
    <property type="taxonomic scope" value="Eukaryota"/>
</dbReference>
<dbReference type="InterPro" id="IPR039975">
    <property type="entry name" value="IFT52"/>
</dbReference>
<dbReference type="CDD" id="cd23683">
    <property type="entry name" value="IFT52_CTD"/>
    <property type="match status" value="1"/>
</dbReference>
<dbReference type="AlphaFoldDB" id="A0A068Y5Z2"/>
<dbReference type="PANTHER" id="PTHR12969">
    <property type="entry name" value="NGD5/OSM-6/IFT52"/>
    <property type="match status" value="1"/>
</dbReference>
<keyword evidence="4" id="KW-0966">Cell projection</keyword>
<keyword evidence="5" id="KW-1185">Reference proteome</keyword>
<dbReference type="GO" id="GO:0005929">
    <property type="term" value="C:cilium"/>
    <property type="evidence" value="ECO:0007669"/>
    <property type="project" value="TreeGrafter"/>
</dbReference>
<reference evidence="4" key="2">
    <citation type="submission" date="2015-11" db="EMBL/GenBank/DDBJ databases">
        <authorList>
            <person name="Zhang Y."/>
            <person name="Guo Z."/>
        </authorList>
    </citation>
    <scope>NUCLEOTIDE SEQUENCE</scope>
</reference>
<dbReference type="Pfam" id="PF21178">
    <property type="entry name" value="Itf52_C"/>
    <property type="match status" value="1"/>
</dbReference>
<dbReference type="PANTHER" id="PTHR12969:SF7">
    <property type="entry name" value="INTRAFLAGELLAR TRANSPORT PROTEIN 52 HOMOLOG"/>
    <property type="match status" value="1"/>
</dbReference>
<dbReference type="GO" id="GO:0005814">
    <property type="term" value="C:centriole"/>
    <property type="evidence" value="ECO:0007669"/>
    <property type="project" value="TreeGrafter"/>
</dbReference>
<dbReference type="InterPro" id="IPR055458">
    <property type="entry name" value="IFT52_GIFT"/>
</dbReference>
<evidence type="ECO:0000259" key="1">
    <source>
        <dbReference type="Pfam" id="PF21178"/>
    </source>
</evidence>
<dbReference type="GO" id="GO:0060271">
    <property type="term" value="P:cilium assembly"/>
    <property type="evidence" value="ECO:0007669"/>
    <property type="project" value="TreeGrafter"/>
</dbReference>
<protein>
    <submittedName>
        <fullName evidence="4">Intraflagellar transport protein 52</fullName>
    </submittedName>
</protein>
<accession>A0A068Y5Z2</accession>
<dbReference type="InterPro" id="IPR048643">
    <property type="entry name" value="Itf52_C"/>
</dbReference>
<evidence type="ECO:0000259" key="2">
    <source>
        <dbReference type="Pfam" id="PF23352"/>
    </source>
</evidence>
<dbReference type="EMBL" id="LN902845">
    <property type="protein sequence ID" value="CUT99008.1"/>
    <property type="molecule type" value="Genomic_DNA"/>
</dbReference>
<dbReference type="Proteomes" id="UP000017246">
    <property type="component" value="Unassembled WGS sequence"/>
</dbReference>
<sequence>MRVPLRNPASQRPLSGTVLFDQSKKEASTLGQHFKELNRRLKSSWKVLINTDEITDERIESAKVFVITGPTEKFIINTYLSKGGSVLVLLGENGESKYPTNINYLLEQYGISINNDSVVRTSYYKYFHPKEAIIPNGIVNRAIGEAAGKTSAHSGGDEVCPKQALQFLYAFGATLNVVKPATVLLSTGSVAFPLNRPVCAVCEIENPNSGSGKLAVVGSIAMFTDAYINKEDNAKIFDVIISFLTSETFRLNVIDAQDPEIETYFQIPDISTLSNNLKACLQESEEIPRDLDAVFDQKLFAMDTSMVPKALAAYEKLRVKHEPLTLITPEFETPLPPLQPAVFPPNFRELGPPALELFDLDEHFSSEKTRLAQEANKLHNFGFASHIKRRRGDRFSDKLAEHLHSLGTEDDLEYFILHCGEVCGIAQKLPQSQRTARNILELTLMELVEFKKMHSDNDEISSW</sequence>
<evidence type="ECO:0000313" key="5">
    <source>
        <dbReference type="Proteomes" id="UP000017246"/>
    </source>
</evidence>
<dbReference type="OrthoDB" id="10259368at2759"/>
<dbReference type="OMA" id="ACLHAPD"/>
<feature type="domain" description="IFT52 central" evidence="2">
    <location>
        <begin position="273"/>
        <end position="353"/>
    </location>
</feature>
<dbReference type="Gene3D" id="6.10.250.2800">
    <property type="match status" value="1"/>
</dbReference>
<feature type="domain" description="IFT52 GIFT" evidence="3">
    <location>
        <begin position="17"/>
        <end position="257"/>
    </location>
</feature>
<organism evidence="4 5">
    <name type="scientific">Echinococcus multilocularis</name>
    <name type="common">Fox tapeworm</name>
    <dbReference type="NCBI Taxonomy" id="6211"/>
    <lineage>
        <taxon>Eukaryota</taxon>
        <taxon>Metazoa</taxon>
        <taxon>Spiralia</taxon>
        <taxon>Lophotrochozoa</taxon>
        <taxon>Platyhelminthes</taxon>
        <taxon>Cestoda</taxon>
        <taxon>Eucestoda</taxon>
        <taxon>Cyclophyllidea</taxon>
        <taxon>Taeniidae</taxon>
        <taxon>Echinococcus</taxon>
    </lineage>
</organism>
<dbReference type="InterPro" id="IPR055460">
    <property type="entry name" value="IFT52_central"/>
</dbReference>
<dbReference type="GO" id="GO:0030992">
    <property type="term" value="C:intraciliary transport particle B"/>
    <property type="evidence" value="ECO:0007669"/>
    <property type="project" value="TreeGrafter"/>
</dbReference>
<evidence type="ECO:0000259" key="3">
    <source>
        <dbReference type="Pfam" id="PF23355"/>
    </source>
</evidence>
<dbReference type="STRING" id="6211.A0A068Y5Z2"/>